<dbReference type="PANTHER" id="PTHR43479:SF11">
    <property type="entry name" value="ACREF_ENVCD OPERON REPRESSOR-RELATED"/>
    <property type="match status" value="1"/>
</dbReference>
<dbReference type="InterPro" id="IPR036271">
    <property type="entry name" value="Tet_transcr_reg_TetR-rel_C_sf"/>
</dbReference>
<evidence type="ECO:0000313" key="4">
    <source>
        <dbReference type="EMBL" id="OOP55046.1"/>
    </source>
</evidence>
<reference evidence="4 5" key="1">
    <citation type="journal article" date="2017" name="Water Res.">
        <title>Discovery and metagenomic analysis of an anammox bacterial enrichment related to Candidatus "Brocadia caroliniensis" in a full-scale glycerol-fed nitritation-denitritation separate centrate treatment process.</title>
        <authorList>
            <person name="Park H."/>
            <person name="Brotto A.C."/>
            <person name="van Loosdrecht M.C."/>
            <person name="Chandran K."/>
        </authorList>
    </citation>
    <scope>NUCLEOTIDE SEQUENCE [LARGE SCALE GENOMIC DNA]</scope>
    <source>
        <strain evidence="4">26THWARD</strain>
    </source>
</reference>
<evidence type="ECO:0000256" key="1">
    <source>
        <dbReference type="ARBA" id="ARBA00023125"/>
    </source>
</evidence>
<dbReference type="GO" id="GO:0003677">
    <property type="term" value="F:DNA binding"/>
    <property type="evidence" value="ECO:0007669"/>
    <property type="project" value="UniProtKB-UniRule"/>
</dbReference>
<organism evidence="4 5">
    <name type="scientific">Candidatus Brocadia carolinensis</name>
    <dbReference type="NCBI Taxonomy" id="1004156"/>
    <lineage>
        <taxon>Bacteria</taxon>
        <taxon>Pseudomonadati</taxon>
        <taxon>Planctomycetota</taxon>
        <taxon>Candidatus Brocadiia</taxon>
        <taxon>Candidatus Brocadiales</taxon>
        <taxon>Candidatus Brocadiaceae</taxon>
        <taxon>Candidatus Brocadia</taxon>
    </lineage>
</organism>
<dbReference type="InterPro" id="IPR013570">
    <property type="entry name" value="Tscrpt_reg_YsiA_C"/>
</dbReference>
<evidence type="ECO:0000256" key="2">
    <source>
        <dbReference type="PROSITE-ProRule" id="PRU00335"/>
    </source>
</evidence>
<dbReference type="SUPFAM" id="SSF46689">
    <property type="entry name" value="Homeodomain-like"/>
    <property type="match status" value="1"/>
</dbReference>
<sequence length="200" mass="22727">MQVRKATAIRRQQIVDIIRSIISSRGIEHVTISEIAGKIGTTKGAIYRHFKSKRDILSLLIDNIEETLMEALDSAMVENDPIQNLKNILFAQLILAKNRRKTSFVVIMGAMQFSDPFIRKKILKLIQKYLGRIEKLLLNAIGLGLLKRDIDPKMSAIVFMGLIQSTITVWSYKNFNFVPQKIHTHIWNVYCQGIGASSDT</sequence>
<gene>
    <name evidence="4" type="ORF">AYP45_17040</name>
</gene>
<dbReference type="Pfam" id="PF08359">
    <property type="entry name" value="TetR_C_4"/>
    <property type="match status" value="1"/>
</dbReference>
<dbReference type="PRINTS" id="PR00455">
    <property type="entry name" value="HTHTETR"/>
</dbReference>
<feature type="DNA-binding region" description="H-T-H motif" evidence="2">
    <location>
        <begin position="31"/>
        <end position="50"/>
    </location>
</feature>
<dbReference type="InterPro" id="IPR050624">
    <property type="entry name" value="HTH-type_Tx_Regulator"/>
</dbReference>
<dbReference type="PROSITE" id="PS50977">
    <property type="entry name" value="HTH_TETR_2"/>
    <property type="match status" value="1"/>
</dbReference>
<dbReference type="EMBL" id="AYTS01000187">
    <property type="protein sequence ID" value="OOP55046.1"/>
    <property type="molecule type" value="Genomic_DNA"/>
</dbReference>
<dbReference type="STRING" id="1004156.AYP45_17040"/>
<dbReference type="PANTHER" id="PTHR43479">
    <property type="entry name" value="ACREF/ENVCD OPERON REPRESSOR-RELATED"/>
    <property type="match status" value="1"/>
</dbReference>
<protein>
    <recommendedName>
        <fullName evidence="3">HTH tetR-type domain-containing protein</fullName>
    </recommendedName>
</protein>
<accession>A0A1V4APL0</accession>
<name>A0A1V4APL0_9BACT</name>
<dbReference type="InterPro" id="IPR009057">
    <property type="entry name" value="Homeodomain-like_sf"/>
</dbReference>
<keyword evidence="1 2" id="KW-0238">DNA-binding</keyword>
<dbReference type="Gene3D" id="1.10.357.10">
    <property type="entry name" value="Tetracycline Repressor, domain 2"/>
    <property type="match status" value="1"/>
</dbReference>
<dbReference type="InterPro" id="IPR001647">
    <property type="entry name" value="HTH_TetR"/>
</dbReference>
<proteinExistence type="predicted"/>
<dbReference type="Proteomes" id="UP000189681">
    <property type="component" value="Unassembled WGS sequence"/>
</dbReference>
<dbReference type="Pfam" id="PF00440">
    <property type="entry name" value="TetR_N"/>
    <property type="match status" value="1"/>
</dbReference>
<comment type="caution">
    <text evidence="4">The sequence shown here is derived from an EMBL/GenBank/DDBJ whole genome shotgun (WGS) entry which is preliminary data.</text>
</comment>
<dbReference type="AlphaFoldDB" id="A0A1V4APL0"/>
<evidence type="ECO:0000313" key="5">
    <source>
        <dbReference type="Proteomes" id="UP000189681"/>
    </source>
</evidence>
<feature type="domain" description="HTH tetR-type" evidence="3">
    <location>
        <begin position="8"/>
        <end position="68"/>
    </location>
</feature>
<dbReference type="SUPFAM" id="SSF48498">
    <property type="entry name" value="Tetracyclin repressor-like, C-terminal domain"/>
    <property type="match status" value="1"/>
</dbReference>
<evidence type="ECO:0000259" key="3">
    <source>
        <dbReference type="PROSITE" id="PS50977"/>
    </source>
</evidence>